<keyword evidence="2" id="KW-1185">Reference proteome</keyword>
<evidence type="ECO:0000313" key="2">
    <source>
        <dbReference type="Proteomes" id="UP000266861"/>
    </source>
</evidence>
<dbReference type="EMBL" id="PQFF01000141">
    <property type="protein sequence ID" value="RHZ79252.1"/>
    <property type="molecule type" value="Genomic_DNA"/>
</dbReference>
<accession>A0A397IXA6</accession>
<protein>
    <submittedName>
        <fullName evidence="1">Uncharacterized protein</fullName>
    </submittedName>
</protein>
<dbReference type="Proteomes" id="UP000266861">
    <property type="component" value="Unassembled WGS sequence"/>
</dbReference>
<organism evidence="1 2">
    <name type="scientific">Diversispora epigaea</name>
    <dbReference type="NCBI Taxonomy" id="1348612"/>
    <lineage>
        <taxon>Eukaryota</taxon>
        <taxon>Fungi</taxon>
        <taxon>Fungi incertae sedis</taxon>
        <taxon>Mucoromycota</taxon>
        <taxon>Glomeromycotina</taxon>
        <taxon>Glomeromycetes</taxon>
        <taxon>Diversisporales</taxon>
        <taxon>Diversisporaceae</taxon>
        <taxon>Diversispora</taxon>
    </lineage>
</organism>
<evidence type="ECO:0000313" key="1">
    <source>
        <dbReference type="EMBL" id="RHZ79252.1"/>
    </source>
</evidence>
<sequence length="135" mass="16092">MEWSQKSVVVYGDIYIDLHMISSNTFLNSMVQNAWFSHKMAFPMTKLNPVGDILAINTVFICKMHGKREQDIDKNEKNNNKKCKKSLKKINYHGHLSTHQFWFLNLRYLNTCEWNFMKNCPYEVLDHLLFKPEMN</sequence>
<comment type="caution">
    <text evidence="1">The sequence shown here is derived from an EMBL/GenBank/DDBJ whole genome shotgun (WGS) entry which is preliminary data.</text>
</comment>
<gene>
    <name evidence="1" type="ORF">Glove_150g56</name>
</gene>
<proteinExistence type="predicted"/>
<reference evidence="1 2" key="1">
    <citation type="submission" date="2018-08" db="EMBL/GenBank/DDBJ databases">
        <title>Genome and evolution of the arbuscular mycorrhizal fungus Diversispora epigaea (formerly Glomus versiforme) and its bacterial endosymbionts.</title>
        <authorList>
            <person name="Sun X."/>
            <person name="Fei Z."/>
            <person name="Harrison M."/>
        </authorList>
    </citation>
    <scope>NUCLEOTIDE SEQUENCE [LARGE SCALE GENOMIC DNA]</scope>
    <source>
        <strain evidence="1 2">IT104</strain>
    </source>
</reference>
<dbReference type="AlphaFoldDB" id="A0A397IXA6"/>
<name>A0A397IXA6_9GLOM</name>